<evidence type="ECO:0000256" key="12">
    <source>
        <dbReference type="ARBA" id="ARBA00049091"/>
    </source>
</evidence>
<evidence type="ECO:0000256" key="8">
    <source>
        <dbReference type="ARBA" id="ARBA00023284"/>
    </source>
</evidence>
<dbReference type="AlphaFoldDB" id="A0A9X2EH98"/>
<dbReference type="Pfam" id="PF00578">
    <property type="entry name" value="AhpC-TSA"/>
    <property type="match status" value="1"/>
</dbReference>
<keyword evidence="7" id="KW-1015">Disulfide bond</keyword>
<keyword evidence="6" id="KW-0560">Oxidoreductase</keyword>
<dbReference type="CDD" id="cd03017">
    <property type="entry name" value="PRX_BCP"/>
    <property type="match status" value="1"/>
</dbReference>
<evidence type="ECO:0000256" key="10">
    <source>
        <dbReference type="ARBA" id="ARBA00038489"/>
    </source>
</evidence>
<evidence type="ECO:0000256" key="6">
    <source>
        <dbReference type="ARBA" id="ARBA00023002"/>
    </source>
</evidence>
<dbReference type="GO" id="GO:0008379">
    <property type="term" value="F:thioredoxin peroxidase activity"/>
    <property type="evidence" value="ECO:0007669"/>
    <property type="project" value="TreeGrafter"/>
</dbReference>
<comment type="function">
    <text evidence="1">Thiol-specific peroxidase that catalyzes the reduction of hydrogen peroxide and organic hydroperoxides to water and alcohols, respectively. Plays a role in cell protection against oxidative stress by detoxifying peroxides and as sensor of hydrogen peroxide-mediated signaling events.</text>
</comment>
<dbReference type="PANTHER" id="PTHR42801:SF4">
    <property type="entry name" value="AHPC_TSA FAMILY PROTEIN"/>
    <property type="match status" value="1"/>
</dbReference>
<evidence type="ECO:0000313" key="16">
    <source>
        <dbReference type="Proteomes" id="UP001155128"/>
    </source>
</evidence>
<dbReference type="PIRSF" id="PIRSF000239">
    <property type="entry name" value="AHPC"/>
    <property type="match status" value="1"/>
</dbReference>
<comment type="catalytic activity">
    <reaction evidence="12">
        <text>a hydroperoxide + [thioredoxin]-dithiol = an alcohol + [thioredoxin]-disulfide + H2O</text>
        <dbReference type="Rhea" id="RHEA:62620"/>
        <dbReference type="Rhea" id="RHEA-COMP:10698"/>
        <dbReference type="Rhea" id="RHEA-COMP:10700"/>
        <dbReference type="ChEBI" id="CHEBI:15377"/>
        <dbReference type="ChEBI" id="CHEBI:29950"/>
        <dbReference type="ChEBI" id="CHEBI:30879"/>
        <dbReference type="ChEBI" id="CHEBI:35924"/>
        <dbReference type="ChEBI" id="CHEBI:50058"/>
        <dbReference type="EC" id="1.11.1.24"/>
    </reaction>
</comment>
<keyword evidence="4" id="KW-0575">Peroxidase</keyword>
<dbReference type="GO" id="GO:0045454">
    <property type="term" value="P:cell redox homeostasis"/>
    <property type="evidence" value="ECO:0007669"/>
    <property type="project" value="TreeGrafter"/>
</dbReference>
<dbReference type="InterPro" id="IPR050924">
    <property type="entry name" value="Peroxiredoxin_BCP/PrxQ"/>
</dbReference>
<evidence type="ECO:0000256" key="4">
    <source>
        <dbReference type="ARBA" id="ARBA00022559"/>
    </source>
</evidence>
<dbReference type="Proteomes" id="UP001155128">
    <property type="component" value="Unassembled WGS sequence"/>
</dbReference>
<keyword evidence="8" id="KW-0676">Redox-active center</keyword>
<evidence type="ECO:0000259" key="14">
    <source>
        <dbReference type="PROSITE" id="PS51352"/>
    </source>
</evidence>
<proteinExistence type="inferred from homology"/>
<feature type="domain" description="Thioredoxin" evidence="14">
    <location>
        <begin position="2"/>
        <end position="152"/>
    </location>
</feature>
<dbReference type="EC" id="1.11.1.24" evidence="3"/>
<dbReference type="GO" id="GO:0005737">
    <property type="term" value="C:cytoplasm"/>
    <property type="evidence" value="ECO:0007669"/>
    <property type="project" value="TreeGrafter"/>
</dbReference>
<dbReference type="SUPFAM" id="SSF52833">
    <property type="entry name" value="Thioredoxin-like"/>
    <property type="match status" value="1"/>
</dbReference>
<dbReference type="InterPro" id="IPR013766">
    <property type="entry name" value="Thioredoxin_domain"/>
</dbReference>
<protein>
    <recommendedName>
        <fullName evidence="3">thioredoxin-dependent peroxiredoxin</fullName>
        <ecNumber evidence="3">1.11.1.24</ecNumber>
    </recommendedName>
    <alternativeName>
        <fullName evidence="9">Thioredoxin peroxidase</fullName>
    </alternativeName>
    <alternativeName>
        <fullName evidence="11">Thioredoxin-dependent peroxiredoxin Bcp</fullName>
    </alternativeName>
</protein>
<organism evidence="15 16">
    <name type="scientific">Sphingomicrobium sediminis</name>
    <dbReference type="NCBI Taxonomy" id="2950949"/>
    <lineage>
        <taxon>Bacteria</taxon>
        <taxon>Pseudomonadati</taxon>
        <taxon>Pseudomonadota</taxon>
        <taxon>Alphaproteobacteria</taxon>
        <taxon>Sphingomonadales</taxon>
        <taxon>Sphingomonadaceae</taxon>
        <taxon>Sphingomicrobium</taxon>
    </lineage>
</organism>
<dbReference type="FunFam" id="3.40.30.10:FF:000007">
    <property type="entry name" value="Thioredoxin-dependent thiol peroxidase"/>
    <property type="match status" value="1"/>
</dbReference>
<evidence type="ECO:0000256" key="3">
    <source>
        <dbReference type="ARBA" id="ARBA00013017"/>
    </source>
</evidence>
<feature type="active site" description="Cysteine sulfenic acid (-SOH) intermediate; for peroxidase activity" evidence="13">
    <location>
        <position position="43"/>
    </location>
</feature>
<evidence type="ECO:0000256" key="7">
    <source>
        <dbReference type="ARBA" id="ARBA00023157"/>
    </source>
</evidence>
<comment type="caution">
    <text evidence="15">The sequence shown here is derived from an EMBL/GenBank/DDBJ whole genome shotgun (WGS) entry which is preliminary data.</text>
</comment>
<sequence length="152" mass="16589">MLEAGDKVPSITVKTGTGEMVDLASPTCTTVLYFYPKDNTPGCTKQAIGFSEHLDAFKEAGAQVIGVSRDPMASHDRFTQKHDLTVPLVADEDGSVSDAFGTWGEKQMYGRKFMGMHRATFIIGKDGEVKKVWPKVRVKGHVEDVLEAVKGL</sequence>
<evidence type="ECO:0000256" key="1">
    <source>
        <dbReference type="ARBA" id="ARBA00003330"/>
    </source>
</evidence>
<gene>
    <name evidence="15" type="ORF">NDO55_06875</name>
</gene>
<dbReference type="InterPro" id="IPR000866">
    <property type="entry name" value="AhpC/TSA"/>
</dbReference>
<evidence type="ECO:0000256" key="11">
    <source>
        <dbReference type="ARBA" id="ARBA00042639"/>
    </source>
</evidence>
<dbReference type="Gene3D" id="3.40.30.10">
    <property type="entry name" value="Glutaredoxin"/>
    <property type="match status" value="1"/>
</dbReference>
<evidence type="ECO:0000313" key="15">
    <source>
        <dbReference type="EMBL" id="MCM8557540.1"/>
    </source>
</evidence>
<keyword evidence="16" id="KW-1185">Reference proteome</keyword>
<dbReference type="PANTHER" id="PTHR42801">
    <property type="entry name" value="THIOREDOXIN-DEPENDENT PEROXIDE REDUCTASE"/>
    <property type="match status" value="1"/>
</dbReference>
<evidence type="ECO:0000256" key="13">
    <source>
        <dbReference type="PIRSR" id="PIRSR000239-1"/>
    </source>
</evidence>
<dbReference type="InterPro" id="IPR024706">
    <property type="entry name" value="Peroxiredoxin_AhpC-typ"/>
</dbReference>
<evidence type="ECO:0000256" key="2">
    <source>
        <dbReference type="ARBA" id="ARBA00011245"/>
    </source>
</evidence>
<comment type="subunit">
    <text evidence="2">Monomer.</text>
</comment>
<reference evidence="15" key="1">
    <citation type="submission" date="2022-06" db="EMBL/GenBank/DDBJ databases">
        <title>Sphingomicrobium sedimins sp. nov., a marine bacterium isolated from tidal flat.</title>
        <authorList>
            <person name="Kim C.-H."/>
            <person name="Yoo Y."/>
            <person name="Kim J.-J."/>
        </authorList>
    </citation>
    <scope>NUCLEOTIDE SEQUENCE</scope>
    <source>
        <strain evidence="15">GRR-S6-50</strain>
    </source>
</reference>
<dbReference type="PROSITE" id="PS51352">
    <property type="entry name" value="THIOREDOXIN_2"/>
    <property type="match status" value="1"/>
</dbReference>
<name>A0A9X2EH98_9SPHN</name>
<accession>A0A9X2EH98</accession>
<evidence type="ECO:0000256" key="5">
    <source>
        <dbReference type="ARBA" id="ARBA00022862"/>
    </source>
</evidence>
<evidence type="ECO:0000256" key="9">
    <source>
        <dbReference type="ARBA" id="ARBA00032824"/>
    </source>
</evidence>
<dbReference type="RefSeq" id="WP_252113685.1">
    <property type="nucleotide sequence ID" value="NZ_JAMSHT010000001.1"/>
</dbReference>
<dbReference type="EMBL" id="JAMSHT010000001">
    <property type="protein sequence ID" value="MCM8557540.1"/>
    <property type="molecule type" value="Genomic_DNA"/>
</dbReference>
<keyword evidence="5" id="KW-0049">Antioxidant</keyword>
<dbReference type="InterPro" id="IPR036249">
    <property type="entry name" value="Thioredoxin-like_sf"/>
</dbReference>
<dbReference type="GO" id="GO:0034599">
    <property type="term" value="P:cellular response to oxidative stress"/>
    <property type="evidence" value="ECO:0007669"/>
    <property type="project" value="TreeGrafter"/>
</dbReference>
<comment type="similarity">
    <text evidence="10">Belongs to the peroxiredoxin family. BCP/PrxQ subfamily.</text>
</comment>